<proteinExistence type="predicted"/>
<dbReference type="EMBL" id="BOMF01000030">
    <property type="protein sequence ID" value="GID44425.1"/>
    <property type="molecule type" value="Genomic_DNA"/>
</dbReference>
<dbReference type="Pfam" id="PF00535">
    <property type="entry name" value="Glycos_transf_2"/>
    <property type="match status" value="1"/>
</dbReference>
<dbReference type="SUPFAM" id="SSF53448">
    <property type="entry name" value="Nucleotide-diphospho-sugar transferases"/>
    <property type="match status" value="1"/>
</dbReference>
<dbReference type="CDD" id="cd02511">
    <property type="entry name" value="Beta4Glucosyltransferase"/>
    <property type="match status" value="1"/>
</dbReference>
<dbReference type="InterPro" id="IPR029044">
    <property type="entry name" value="Nucleotide-diphossugar_trans"/>
</dbReference>
<feature type="domain" description="Glycosyltransferase 2-like" evidence="1">
    <location>
        <begin position="11"/>
        <end position="114"/>
    </location>
</feature>
<dbReference type="Gene3D" id="3.90.550.10">
    <property type="entry name" value="Spore Coat Polysaccharide Biosynthesis Protein SpsA, Chain A"/>
    <property type="match status" value="1"/>
</dbReference>
<reference evidence="2" key="1">
    <citation type="submission" date="2021-01" db="EMBL/GenBank/DDBJ databases">
        <title>Whole genome shotgun sequence of Actinoplanes capillaceus NBRC 16408.</title>
        <authorList>
            <person name="Komaki H."/>
            <person name="Tamura T."/>
        </authorList>
    </citation>
    <scope>NUCLEOTIDE SEQUENCE [LARGE SCALE GENOMIC DNA]</scope>
    <source>
        <strain evidence="2">NBRC 16408</strain>
    </source>
</reference>
<accession>A0ABQ3WEU8</accession>
<evidence type="ECO:0000313" key="2">
    <source>
        <dbReference type="EMBL" id="GID44425.1"/>
    </source>
</evidence>
<sequence length="277" mass="29868">MFMARPLLAAVLIVKNEAAMLPACLESLAGVVDQIHVHDTGSTDSTPAVAARYGAIVTHGGWHDDFSAARNEAQQGCPATWILAVDADHRVTADPGALRRLLAEVTTDALLVQVDGAHHAGPHTQLETRLYRPGSLSWTGRVHERLAGPGSSPPDQGTVPAATLRLHHLGHATYADRIRRADRNIALGKLTLDELIAQGQAADPRQIARTLLDLGRDCMAAEQLQQAVDTFALLREMFPGTPESSQANDALSRLMVGVCYDRFCRFLVDQLQAASRP</sequence>
<dbReference type="PANTHER" id="PTHR43630">
    <property type="entry name" value="POLY-BETA-1,6-N-ACETYL-D-GLUCOSAMINE SYNTHASE"/>
    <property type="match status" value="1"/>
</dbReference>
<dbReference type="PANTHER" id="PTHR43630:SF2">
    <property type="entry name" value="GLYCOSYLTRANSFERASE"/>
    <property type="match status" value="1"/>
</dbReference>
<evidence type="ECO:0000259" key="1">
    <source>
        <dbReference type="Pfam" id="PF00535"/>
    </source>
</evidence>
<name>A0ABQ3WEU8_9ACTN</name>
<gene>
    <name evidence="2" type="ORF">Aca07nite_17000</name>
</gene>
<protein>
    <recommendedName>
        <fullName evidence="1">Glycosyltransferase 2-like domain-containing protein</fullName>
    </recommendedName>
</protein>
<comment type="caution">
    <text evidence="2">The sequence shown here is derived from an EMBL/GenBank/DDBJ whole genome shotgun (WGS) entry which is preliminary data.</text>
</comment>
<organism evidence="2">
    <name type="scientific">Actinoplanes campanulatus</name>
    <dbReference type="NCBI Taxonomy" id="113559"/>
    <lineage>
        <taxon>Bacteria</taxon>
        <taxon>Bacillati</taxon>
        <taxon>Actinomycetota</taxon>
        <taxon>Actinomycetes</taxon>
        <taxon>Micromonosporales</taxon>
        <taxon>Micromonosporaceae</taxon>
        <taxon>Actinoplanes</taxon>
    </lineage>
</organism>
<dbReference type="InterPro" id="IPR001173">
    <property type="entry name" value="Glyco_trans_2-like"/>
</dbReference>